<organism evidence="7 8">
    <name type="scientific">Limulus polyphemus</name>
    <name type="common">Atlantic horseshoe crab</name>
    <dbReference type="NCBI Taxonomy" id="6850"/>
    <lineage>
        <taxon>Eukaryota</taxon>
        <taxon>Metazoa</taxon>
        <taxon>Ecdysozoa</taxon>
        <taxon>Arthropoda</taxon>
        <taxon>Chelicerata</taxon>
        <taxon>Merostomata</taxon>
        <taxon>Xiphosura</taxon>
        <taxon>Limulidae</taxon>
        <taxon>Limulus</taxon>
    </lineage>
</organism>
<name>A0ABM1C102_LIMPO</name>
<accession>A0ABM1C102</accession>
<evidence type="ECO:0000259" key="6">
    <source>
        <dbReference type="PROSITE" id="PS50157"/>
    </source>
</evidence>
<feature type="compositionally biased region" description="Polar residues" evidence="5">
    <location>
        <begin position="37"/>
        <end position="54"/>
    </location>
</feature>
<evidence type="ECO:0000313" key="8">
    <source>
        <dbReference type="RefSeq" id="XP_013792351.1"/>
    </source>
</evidence>
<evidence type="ECO:0000256" key="1">
    <source>
        <dbReference type="ARBA" id="ARBA00022723"/>
    </source>
</evidence>
<feature type="domain" description="C2H2-type" evidence="6">
    <location>
        <begin position="417"/>
        <end position="444"/>
    </location>
</feature>
<feature type="domain" description="C2H2-type" evidence="6">
    <location>
        <begin position="389"/>
        <end position="416"/>
    </location>
</feature>
<keyword evidence="2 4" id="KW-0863">Zinc-finger</keyword>
<keyword evidence="1" id="KW-0479">Metal-binding</keyword>
<keyword evidence="7" id="KW-1185">Reference proteome</keyword>
<protein>
    <submittedName>
        <fullName evidence="8">Early growth response protein 2-like isoform X1</fullName>
    </submittedName>
</protein>
<dbReference type="PANTHER" id="PTHR23235:SF60">
    <property type="entry name" value="STRIPE, ISOFORM D"/>
    <property type="match status" value="1"/>
</dbReference>
<dbReference type="SUPFAM" id="SSF57667">
    <property type="entry name" value="beta-beta-alpha zinc fingers"/>
    <property type="match status" value="2"/>
</dbReference>
<feature type="region of interest" description="Disordered" evidence="5">
    <location>
        <begin position="430"/>
        <end position="494"/>
    </location>
</feature>
<reference evidence="8" key="1">
    <citation type="submission" date="2025-08" db="UniProtKB">
        <authorList>
            <consortium name="RefSeq"/>
        </authorList>
    </citation>
    <scope>IDENTIFICATION</scope>
    <source>
        <tissue evidence="8">Muscle</tissue>
    </source>
</reference>
<feature type="region of interest" description="Disordered" evidence="5">
    <location>
        <begin position="37"/>
        <end position="58"/>
    </location>
</feature>
<evidence type="ECO:0000256" key="2">
    <source>
        <dbReference type="ARBA" id="ARBA00022771"/>
    </source>
</evidence>
<gene>
    <name evidence="8" type="primary">LOC106476230</name>
</gene>
<keyword evidence="3" id="KW-0862">Zinc</keyword>
<dbReference type="SMART" id="SM00355">
    <property type="entry name" value="ZnF_C2H2"/>
    <property type="match status" value="3"/>
</dbReference>
<feature type="compositionally biased region" description="Low complexity" evidence="5">
    <location>
        <begin position="163"/>
        <end position="178"/>
    </location>
</feature>
<sequence>MIMDVLDTLSRTVLDDHCFSENSHTYKSFFLKLTTPESVASTDSPRRSPGSSNEAMPDIFKTPISTGNGFFHPEEQALYALSTSAEAVVPSTEKPDQGMFPSSSPQQTATSQSLSYNRTTPPAQQGGQGQVLGWLDPEKASDFGPFLNISSPHTVSPPPPPGQGTASPAPSSHFSASPTHGTFETIIAPPHPLAETMVQEHFFISPQGQQELLQFDTSGQGFTVKQSPVYGSCTGPEGNVAALVAAAGGMPPQSMIFQQGIELASTSGQWTTPVFNTPDYGPVHLEAGSSTVFPKQEPVPEAGFLPGQGLAEYNQATSKGHEILSQAYQSSPIPFKLVPVKQRKYPNRPSKTPVHERPYACPLEACDRRFSRSDELTRHIRIHTGQKPFQCRICMRSFSRSDHLTTHIRTHTGEKPFSCDLCGRRFARSDEKKRHTKVHLKQKQKRSATQAQASEGAGPSSRSELSQDDPSSSLVPSSSFSPSETVSVTTSALQ</sequence>
<dbReference type="RefSeq" id="XP_013792351.1">
    <property type="nucleotide sequence ID" value="XM_013936897.2"/>
</dbReference>
<dbReference type="PROSITE" id="PS00028">
    <property type="entry name" value="ZINC_FINGER_C2H2_1"/>
    <property type="match status" value="3"/>
</dbReference>
<feature type="region of interest" description="Disordered" evidence="5">
    <location>
        <begin position="89"/>
        <end position="186"/>
    </location>
</feature>
<dbReference type="PANTHER" id="PTHR23235">
    <property type="entry name" value="KRUEPPEL-LIKE TRANSCRIPTION FACTOR"/>
    <property type="match status" value="1"/>
</dbReference>
<dbReference type="GeneID" id="106476230"/>
<proteinExistence type="predicted"/>
<feature type="compositionally biased region" description="Basic residues" evidence="5">
    <location>
        <begin position="434"/>
        <end position="446"/>
    </location>
</feature>
<dbReference type="PROSITE" id="PS50157">
    <property type="entry name" value="ZINC_FINGER_C2H2_2"/>
    <property type="match status" value="3"/>
</dbReference>
<evidence type="ECO:0000256" key="4">
    <source>
        <dbReference type="PROSITE-ProRule" id="PRU00042"/>
    </source>
</evidence>
<dbReference type="Gene3D" id="3.30.160.60">
    <property type="entry name" value="Classic Zinc Finger"/>
    <property type="match status" value="3"/>
</dbReference>
<feature type="domain" description="C2H2-type" evidence="6">
    <location>
        <begin position="359"/>
        <end position="388"/>
    </location>
</feature>
<dbReference type="InterPro" id="IPR013087">
    <property type="entry name" value="Znf_C2H2_type"/>
</dbReference>
<dbReference type="Pfam" id="PF00096">
    <property type="entry name" value="zf-C2H2"/>
    <property type="match status" value="2"/>
</dbReference>
<feature type="compositionally biased region" description="Low complexity" evidence="5">
    <location>
        <begin position="101"/>
        <end position="115"/>
    </location>
</feature>
<evidence type="ECO:0000256" key="5">
    <source>
        <dbReference type="SAM" id="MobiDB-lite"/>
    </source>
</evidence>
<feature type="compositionally biased region" description="Low complexity" evidence="5">
    <location>
        <begin position="470"/>
        <end position="494"/>
    </location>
</feature>
<evidence type="ECO:0000313" key="7">
    <source>
        <dbReference type="Proteomes" id="UP000694941"/>
    </source>
</evidence>
<evidence type="ECO:0000256" key="3">
    <source>
        <dbReference type="ARBA" id="ARBA00022833"/>
    </source>
</evidence>
<dbReference type="InterPro" id="IPR036236">
    <property type="entry name" value="Znf_C2H2_sf"/>
</dbReference>
<dbReference type="Proteomes" id="UP000694941">
    <property type="component" value="Unplaced"/>
</dbReference>